<feature type="region of interest" description="Disordered" evidence="1">
    <location>
        <begin position="980"/>
        <end position="1149"/>
    </location>
</feature>
<dbReference type="Pfam" id="PF06985">
    <property type="entry name" value="HET"/>
    <property type="match status" value="1"/>
</dbReference>
<reference evidence="3" key="1">
    <citation type="journal article" date="2023" name="Mol. Phylogenet. Evol.">
        <title>Genome-scale phylogeny and comparative genomics of the fungal order Sordariales.</title>
        <authorList>
            <person name="Hensen N."/>
            <person name="Bonometti L."/>
            <person name="Westerberg I."/>
            <person name="Brannstrom I.O."/>
            <person name="Guillou S."/>
            <person name="Cros-Aarteil S."/>
            <person name="Calhoun S."/>
            <person name="Haridas S."/>
            <person name="Kuo A."/>
            <person name="Mondo S."/>
            <person name="Pangilinan J."/>
            <person name="Riley R."/>
            <person name="LaButti K."/>
            <person name="Andreopoulos B."/>
            <person name="Lipzen A."/>
            <person name="Chen C."/>
            <person name="Yan M."/>
            <person name="Daum C."/>
            <person name="Ng V."/>
            <person name="Clum A."/>
            <person name="Steindorff A."/>
            <person name="Ohm R.A."/>
            <person name="Martin F."/>
            <person name="Silar P."/>
            <person name="Natvig D.O."/>
            <person name="Lalanne C."/>
            <person name="Gautier V."/>
            <person name="Ament-Velasquez S.L."/>
            <person name="Kruys A."/>
            <person name="Hutchinson M.I."/>
            <person name="Powell A.J."/>
            <person name="Barry K."/>
            <person name="Miller A.N."/>
            <person name="Grigoriev I.V."/>
            <person name="Debuchy R."/>
            <person name="Gladieux P."/>
            <person name="Hiltunen Thoren M."/>
            <person name="Johannesson H."/>
        </authorList>
    </citation>
    <scope>NUCLEOTIDE SEQUENCE</scope>
    <source>
        <strain evidence="3">CBS 958.72</strain>
    </source>
</reference>
<feature type="compositionally biased region" description="Basic and acidic residues" evidence="1">
    <location>
        <begin position="1081"/>
        <end position="1095"/>
    </location>
</feature>
<dbReference type="EMBL" id="JAULSN010000005">
    <property type="protein sequence ID" value="KAK3371819.1"/>
    <property type="molecule type" value="Genomic_DNA"/>
</dbReference>
<name>A0AAE0N709_9PEZI</name>
<dbReference type="PANTHER" id="PTHR24148:SF64">
    <property type="entry name" value="HETEROKARYON INCOMPATIBILITY DOMAIN-CONTAINING PROTEIN"/>
    <property type="match status" value="1"/>
</dbReference>
<feature type="compositionally biased region" description="Basic and acidic residues" evidence="1">
    <location>
        <begin position="980"/>
        <end position="1036"/>
    </location>
</feature>
<reference evidence="3" key="2">
    <citation type="submission" date="2023-06" db="EMBL/GenBank/DDBJ databases">
        <authorList>
            <consortium name="Lawrence Berkeley National Laboratory"/>
            <person name="Haridas S."/>
            <person name="Hensen N."/>
            <person name="Bonometti L."/>
            <person name="Westerberg I."/>
            <person name="Brannstrom I.O."/>
            <person name="Guillou S."/>
            <person name="Cros-Aarteil S."/>
            <person name="Calhoun S."/>
            <person name="Kuo A."/>
            <person name="Mondo S."/>
            <person name="Pangilinan J."/>
            <person name="Riley R."/>
            <person name="Labutti K."/>
            <person name="Andreopoulos B."/>
            <person name="Lipzen A."/>
            <person name="Chen C."/>
            <person name="Yanf M."/>
            <person name="Daum C."/>
            <person name="Ng V."/>
            <person name="Clum A."/>
            <person name="Steindorff A."/>
            <person name="Ohm R."/>
            <person name="Martin F."/>
            <person name="Silar P."/>
            <person name="Natvig D."/>
            <person name="Lalanne C."/>
            <person name="Gautier V."/>
            <person name="Ament-Velasquez S.L."/>
            <person name="Kruys A."/>
            <person name="Hutchinson M.I."/>
            <person name="Powell A.J."/>
            <person name="Barry K."/>
            <person name="Miller A.N."/>
            <person name="Grigoriev I.V."/>
            <person name="Debuchy R."/>
            <person name="Gladieux P."/>
            <person name="Thoren M.H."/>
            <person name="Johannesson H."/>
        </authorList>
    </citation>
    <scope>NUCLEOTIDE SEQUENCE</scope>
    <source>
        <strain evidence="3">CBS 958.72</strain>
    </source>
</reference>
<gene>
    <name evidence="3" type="ORF">B0T24DRAFT_721825</name>
</gene>
<keyword evidence="4" id="KW-1185">Reference proteome</keyword>
<dbReference type="Proteomes" id="UP001287356">
    <property type="component" value="Unassembled WGS sequence"/>
</dbReference>
<dbReference type="PANTHER" id="PTHR24148">
    <property type="entry name" value="ANKYRIN REPEAT DOMAIN-CONTAINING PROTEIN 39 HOMOLOG-RELATED"/>
    <property type="match status" value="1"/>
</dbReference>
<dbReference type="InterPro" id="IPR052895">
    <property type="entry name" value="HetReg/Transcr_Mod"/>
</dbReference>
<dbReference type="InterPro" id="IPR010730">
    <property type="entry name" value="HET"/>
</dbReference>
<evidence type="ECO:0000256" key="1">
    <source>
        <dbReference type="SAM" id="MobiDB-lite"/>
    </source>
</evidence>
<evidence type="ECO:0000313" key="4">
    <source>
        <dbReference type="Proteomes" id="UP001287356"/>
    </source>
</evidence>
<evidence type="ECO:0000259" key="2">
    <source>
        <dbReference type="Pfam" id="PF06985"/>
    </source>
</evidence>
<feature type="compositionally biased region" description="Basic and acidic residues" evidence="1">
    <location>
        <begin position="127"/>
        <end position="150"/>
    </location>
</feature>
<accession>A0AAE0N709</accession>
<sequence>MESITITYRGENFCLVPKNSGNDAFLGSQAGSRSSGSDLQRFDDPELQHFAEYKYSALPENKKMIRLLKLMSGAPTGREIFCELIEATYDKKFHIPTISPIDSSSSSYGEKRGGLGAPQAGDGGDDEGNRSEQEDRWKPQKVETEGEALKRAQRKGKRQFDKLVKELSAEPDKAKAKEESRLDELVKEWEGVKKNEVQYEALSWTWGSADEQYVIFIKVGPMRYKMRVRKQLALALKYLRRPGEERILWIDAICINQDNLGERNHQVQLMSRIYTRASQVCVWLGEGDSDSEIAINFIKEEIRELKNFDTISSTPQYSRKWRALMSLMQREWFFRRWVVQEIALARAATVYCGPHSVPWKEFAVAVELFVEVETATHRLSEVMGRDEKFRHVPGWFEYVSELGASLLVQATGKVFRTRRTPMHEEPNFQDEMDREDGYDLEQKIDIFEANRDKRKKEEDEHIRKRLRETQTIDPLERRSLLSLEYLVTTMFIFKASEPRDVVYSLLGIARDASPFAPTLYGQDDRKLFLVITVLDDFLAEKPFMVDYNQPYSDVARDFVRFSIEQTHKTDPAQALDILCRPWALEAPKARSARSGATKSSGHMRTLGRLLGPKRNIFHVRETPRKIEKNEEDFWGENGCKFKYRYLPIADETVKWKRDPRQNDAYVGDMKKAMKNPIWAQPCGQEGCNHTADPTCKGVKWKPSPGWGQIRDTYFPENRDPTKDIELSTWVARASRAPFMLDNAAGMDISKTSRANADPLVGSPQDGHRNYNAAGHEKLDLKSLRFQKRPALGHYSLYLRGFELDVVKKVEDASQRGSIPMSWVDLAGWTDLNKDPPDEFWRTIESVEKGGHRGGSVDTTALIQNEQNSIVAEFCRRVHAVIWNRSLFKTRAGRLGLASNVRKNDKVCILYGCTVPVILRDNIKEESKSELEAEEDRVELLKTVIRRAVANRRRKGMYRPTKKFRDSPEWQEMEDARQECLEERRRVKKSTSERDTRGERTKSAKAQKKETERKLAEGVEAKATLEEAKKAAEEKKPQVGTTGGGNTTRPEDKGNPANDAATIDKANKRVEDAETGLSAAQENERKATHDATCSKEEAEEEIKEEIKKEIEKEAEDAAVESASSGGTKSPPATPSVTSTLKDTDVGAPPGGKNFYYKFVGECYLHGMMDGEAMREKFYDDSINEQTFELR</sequence>
<dbReference type="AlphaFoldDB" id="A0AAE0N709"/>
<protein>
    <submittedName>
        <fullName evidence="3">Heterokaryon incompatibility protein-domain-containing protein</fullName>
    </submittedName>
</protein>
<feature type="region of interest" description="Disordered" evidence="1">
    <location>
        <begin position="100"/>
        <end position="157"/>
    </location>
</feature>
<feature type="domain" description="Heterokaryon incompatibility" evidence="2">
    <location>
        <begin position="199"/>
        <end position="341"/>
    </location>
</feature>
<proteinExistence type="predicted"/>
<evidence type="ECO:0000313" key="3">
    <source>
        <dbReference type="EMBL" id="KAK3371819.1"/>
    </source>
</evidence>
<organism evidence="3 4">
    <name type="scientific">Lasiosphaeria ovina</name>
    <dbReference type="NCBI Taxonomy" id="92902"/>
    <lineage>
        <taxon>Eukaryota</taxon>
        <taxon>Fungi</taxon>
        <taxon>Dikarya</taxon>
        <taxon>Ascomycota</taxon>
        <taxon>Pezizomycotina</taxon>
        <taxon>Sordariomycetes</taxon>
        <taxon>Sordariomycetidae</taxon>
        <taxon>Sordariales</taxon>
        <taxon>Lasiosphaeriaceae</taxon>
        <taxon>Lasiosphaeria</taxon>
    </lineage>
</organism>
<comment type="caution">
    <text evidence="3">The sequence shown here is derived from an EMBL/GenBank/DDBJ whole genome shotgun (WGS) entry which is preliminary data.</text>
</comment>